<feature type="region of interest" description="Disordered" evidence="1">
    <location>
        <begin position="94"/>
        <end position="131"/>
    </location>
</feature>
<gene>
    <name evidence="2" type="ORF">AVEN_136853_1</name>
</gene>
<organism evidence="2 3">
    <name type="scientific">Araneus ventricosus</name>
    <name type="common">Orbweaver spider</name>
    <name type="synonym">Epeira ventricosa</name>
    <dbReference type="NCBI Taxonomy" id="182803"/>
    <lineage>
        <taxon>Eukaryota</taxon>
        <taxon>Metazoa</taxon>
        <taxon>Ecdysozoa</taxon>
        <taxon>Arthropoda</taxon>
        <taxon>Chelicerata</taxon>
        <taxon>Arachnida</taxon>
        <taxon>Araneae</taxon>
        <taxon>Araneomorphae</taxon>
        <taxon>Entelegynae</taxon>
        <taxon>Araneoidea</taxon>
        <taxon>Araneidae</taxon>
        <taxon>Araneus</taxon>
    </lineage>
</organism>
<keyword evidence="3" id="KW-1185">Reference proteome</keyword>
<proteinExistence type="predicted"/>
<evidence type="ECO:0000313" key="3">
    <source>
        <dbReference type="Proteomes" id="UP000499080"/>
    </source>
</evidence>
<evidence type="ECO:0000256" key="1">
    <source>
        <dbReference type="SAM" id="MobiDB-lite"/>
    </source>
</evidence>
<dbReference type="Proteomes" id="UP000499080">
    <property type="component" value="Unassembled WGS sequence"/>
</dbReference>
<sequence length="131" mass="14650">MKAELRNDIKECEEKIAVLQDHVSSIGFRPIVNCAVHASNIARFNPKRPLSNSEEDLNIINDDSDLNSFKFPSKRLTAKIKIASDKQRKINFTDQNKFSNLENADVGESPDTPTPVKKPAPIMLKKLDGST</sequence>
<protein>
    <submittedName>
        <fullName evidence="2">Uncharacterized protein</fullName>
    </submittedName>
</protein>
<accession>A0A4Y2G1M5</accession>
<dbReference type="EMBL" id="BGPR01001171">
    <property type="protein sequence ID" value="GBM47261.1"/>
    <property type="molecule type" value="Genomic_DNA"/>
</dbReference>
<reference evidence="2 3" key="1">
    <citation type="journal article" date="2019" name="Sci. Rep.">
        <title>Orb-weaving spider Araneus ventricosus genome elucidates the spidroin gene catalogue.</title>
        <authorList>
            <person name="Kono N."/>
            <person name="Nakamura H."/>
            <person name="Ohtoshi R."/>
            <person name="Moran D.A.P."/>
            <person name="Shinohara A."/>
            <person name="Yoshida Y."/>
            <person name="Fujiwara M."/>
            <person name="Mori M."/>
            <person name="Tomita M."/>
            <person name="Arakawa K."/>
        </authorList>
    </citation>
    <scope>NUCLEOTIDE SEQUENCE [LARGE SCALE GENOMIC DNA]</scope>
</reference>
<comment type="caution">
    <text evidence="2">The sequence shown here is derived from an EMBL/GenBank/DDBJ whole genome shotgun (WGS) entry which is preliminary data.</text>
</comment>
<evidence type="ECO:0000313" key="2">
    <source>
        <dbReference type="EMBL" id="GBM47261.1"/>
    </source>
</evidence>
<name>A0A4Y2G1M5_ARAVE</name>
<dbReference type="AlphaFoldDB" id="A0A4Y2G1M5"/>